<dbReference type="InterPro" id="IPR011009">
    <property type="entry name" value="Kinase-like_dom_sf"/>
</dbReference>
<dbReference type="Gene3D" id="3.30.200.20">
    <property type="entry name" value="Phosphorylase Kinase, domain 1"/>
    <property type="match status" value="1"/>
</dbReference>
<evidence type="ECO:0000313" key="7">
    <source>
        <dbReference type="EMBL" id="KNC45888.1"/>
    </source>
</evidence>
<gene>
    <name evidence="7" type="ORF">AMSG_11583</name>
</gene>
<evidence type="ECO:0000256" key="1">
    <source>
        <dbReference type="ARBA" id="ARBA00022679"/>
    </source>
</evidence>
<evidence type="ECO:0000256" key="3">
    <source>
        <dbReference type="ARBA" id="ARBA00022777"/>
    </source>
</evidence>
<organism evidence="7 8">
    <name type="scientific">Thecamonas trahens ATCC 50062</name>
    <dbReference type="NCBI Taxonomy" id="461836"/>
    <lineage>
        <taxon>Eukaryota</taxon>
        <taxon>Apusozoa</taxon>
        <taxon>Apusomonadida</taxon>
        <taxon>Apusomonadidae</taxon>
        <taxon>Thecamonas</taxon>
    </lineage>
</organism>
<feature type="chain" id="PRO_5005537206" description="Protein kinase domain-containing protein" evidence="5">
    <location>
        <begin position="26"/>
        <end position="992"/>
    </location>
</feature>
<evidence type="ECO:0000256" key="2">
    <source>
        <dbReference type="ARBA" id="ARBA00022741"/>
    </source>
</evidence>
<dbReference type="Gene3D" id="1.10.510.10">
    <property type="entry name" value="Transferase(Phosphotransferase) domain 1"/>
    <property type="match status" value="1"/>
</dbReference>
<keyword evidence="4" id="KW-0067">ATP-binding</keyword>
<evidence type="ECO:0000256" key="5">
    <source>
        <dbReference type="SAM" id="SignalP"/>
    </source>
</evidence>
<dbReference type="OrthoDB" id="4062651at2759"/>
<name>A0A0L0D3K6_THETB</name>
<dbReference type="STRING" id="461836.A0A0L0D3K6"/>
<dbReference type="InterPro" id="IPR001245">
    <property type="entry name" value="Ser-Thr/Tyr_kinase_cat_dom"/>
</dbReference>
<dbReference type="AlphaFoldDB" id="A0A0L0D3K6"/>
<sequence>MVSLRGLRGHALVACLAVLVCWAQANTLTLYTMRTDMGLGTALDSLVAGYNAHAATHNLSTSILVTSSPFNSVLSEYVDIALQPSPHDLVVLHPSQGMRGLLDDALLVNLSSLWGAQNLAADMVPPAVRFCSDSSGVPRAVPIASFPEVCHYRASVFDTHSLAPPETWSQLLTVCRILTRAGIGCLGTDYASLAPSQYLDYLFLRMHGGELYDEFAVGNLSFTDDRLHETLARFVDDIIAPGYLSRAAPGNVLTSNSEFAAGSLGIICTFEEWAIAFQAFGLDPSDLRTFAFPRYDGPPSATLPPSSTSTYATLGLVAAVGIPSHSANVDLTKTVLATAFAPASTIGPSIAAAPHLVPPYTSLASMLTTPSTVSATLLIANSPSLHSRSSIASFPYRPLLTAWRTMVTHLMLAASAPNATVIIDSALPRLEGLRVAFVDGVTVTPIATPSPGSYIGPISVSLECYAPDSSIRFSLESTVNGASTPLAPYRQPVVLSAAGTYTLYATAVGGPAQVTSPTLRALYVLVDPPSSPSAASTSSGKTALLAASSAVSALCCCTLLVVIAVKLCHFARVSPASPIALDPTEINITAALDKGTLGTVYSASFRGEAVVCKHLRVGLVTPAMSDQFSQRCTKLASLTSPTIVPLLGFVASPPSLIMPRLARGSVHDVLHDSSLILHPTIVCEWAHQMALGLKFLSDSGFVHGNFKSRNALITESWSVRVADFGLCPIIRPMPVLSDAYVSRPRAPARAEFGSSIFASSLRKEFDVSESSIAFDFSPVSQARSLTMMSSVPNEASDATGDSPVVGTADSAIVGASAKARVLCEVGAVFWKAPEILTIGPAALSVASDAYALGMTLWELATRSELFLGRNPLATVLSVVHSARRPPLYTIPPSLAPLGSVAEDLWTGAPADRLSLDDACARLATLYTPGVVIRPSPQPRPVGNFIVVHAAVLHATDALRKSPSQAAGVLRLFVDFSPTLPLRYRKFTSSQPH</sequence>
<dbReference type="Pfam" id="PF07714">
    <property type="entry name" value="PK_Tyr_Ser-Thr"/>
    <property type="match status" value="1"/>
</dbReference>
<dbReference type="Proteomes" id="UP000054408">
    <property type="component" value="Unassembled WGS sequence"/>
</dbReference>
<dbReference type="PANTHER" id="PTHR44329:SF288">
    <property type="entry name" value="MITOGEN-ACTIVATED PROTEIN KINASE KINASE KINASE 20"/>
    <property type="match status" value="1"/>
</dbReference>
<evidence type="ECO:0000313" key="8">
    <source>
        <dbReference type="Proteomes" id="UP000054408"/>
    </source>
</evidence>
<dbReference type="Gene3D" id="3.40.190.10">
    <property type="entry name" value="Periplasmic binding protein-like II"/>
    <property type="match status" value="2"/>
</dbReference>
<protein>
    <recommendedName>
        <fullName evidence="6">Protein kinase domain-containing protein</fullName>
    </recommendedName>
</protein>
<dbReference type="PANTHER" id="PTHR44329">
    <property type="entry name" value="SERINE/THREONINE-PROTEIN KINASE TNNI3K-RELATED"/>
    <property type="match status" value="1"/>
</dbReference>
<keyword evidence="8" id="KW-1185">Reference proteome</keyword>
<keyword evidence="5" id="KW-0732">Signal</keyword>
<dbReference type="RefSeq" id="XP_013763181.1">
    <property type="nucleotide sequence ID" value="XM_013907727.1"/>
</dbReference>
<dbReference type="eggNOG" id="KOG1095">
    <property type="taxonomic scope" value="Eukaryota"/>
</dbReference>
<accession>A0A0L0D3K6</accession>
<keyword evidence="3" id="KW-0418">Kinase</keyword>
<dbReference type="InterPro" id="IPR051681">
    <property type="entry name" value="Ser/Thr_Kinases-Pseudokinases"/>
</dbReference>
<keyword evidence="1" id="KW-0808">Transferase</keyword>
<evidence type="ECO:0000259" key="6">
    <source>
        <dbReference type="PROSITE" id="PS50011"/>
    </source>
</evidence>
<dbReference type="GO" id="GO:0004674">
    <property type="term" value="F:protein serine/threonine kinase activity"/>
    <property type="evidence" value="ECO:0007669"/>
    <property type="project" value="TreeGrafter"/>
</dbReference>
<dbReference type="SUPFAM" id="SSF53850">
    <property type="entry name" value="Periplasmic binding protein-like II"/>
    <property type="match status" value="1"/>
</dbReference>
<feature type="domain" description="Protein kinase" evidence="6">
    <location>
        <begin position="586"/>
        <end position="925"/>
    </location>
</feature>
<dbReference type="EMBL" id="GL349433">
    <property type="protein sequence ID" value="KNC45888.1"/>
    <property type="molecule type" value="Genomic_DNA"/>
</dbReference>
<dbReference type="SUPFAM" id="SSF56112">
    <property type="entry name" value="Protein kinase-like (PK-like)"/>
    <property type="match status" value="1"/>
</dbReference>
<feature type="signal peptide" evidence="5">
    <location>
        <begin position="1"/>
        <end position="25"/>
    </location>
</feature>
<proteinExistence type="predicted"/>
<dbReference type="InterPro" id="IPR000719">
    <property type="entry name" value="Prot_kinase_dom"/>
</dbReference>
<keyword evidence="2" id="KW-0547">Nucleotide-binding</keyword>
<evidence type="ECO:0000256" key="4">
    <source>
        <dbReference type="ARBA" id="ARBA00022840"/>
    </source>
</evidence>
<dbReference type="GeneID" id="25569498"/>
<dbReference type="PROSITE" id="PS50011">
    <property type="entry name" value="PROTEIN_KINASE_DOM"/>
    <property type="match status" value="1"/>
</dbReference>
<dbReference type="GO" id="GO:0005524">
    <property type="term" value="F:ATP binding"/>
    <property type="evidence" value="ECO:0007669"/>
    <property type="project" value="UniProtKB-KW"/>
</dbReference>
<reference evidence="7 8" key="1">
    <citation type="submission" date="2010-05" db="EMBL/GenBank/DDBJ databases">
        <title>The Genome Sequence of Thecamonas trahens ATCC 50062.</title>
        <authorList>
            <consortium name="The Broad Institute Genome Sequencing Platform"/>
            <person name="Russ C."/>
            <person name="Cuomo C."/>
            <person name="Shea T."/>
            <person name="Young S.K."/>
            <person name="Zeng Q."/>
            <person name="Koehrsen M."/>
            <person name="Haas B."/>
            <person name="Borodovsky M."/>
            <person name="Guigo R."/>
            <person name="Alvarado L."/>
            <person name="Berlin A."/>
            <person name="Bochicchio J."/>
            <person name="Borenstein D."/>
            <person name="Chapman S."/>
            <person name="Chen Z."/>
            <person name="Freedman E."/>
            <person name="Gellesch M."/>
            <person name="Goldberg J."/>
            <person name="Griggs A."/>
            <person name="Gujja S."/>
            <person name="Heilman E."/>
            <person name="Heiman D."/>
            <person name="Hepburn T."/>
            <person name="Howarth C."/>
            <person name="Jen D."/>
            <person name="Larson L."/>
            <person name="Mehta T."/>
            <person name="Park D."/>
            <person name="Pearson M."/>
            <person name="Roberts A."/>
            <person name="Saif S."/>
            <person name="Shenoy N."/>
            <person name="Sisk P."/>
            <person name="Stolte C."/>
            <person name="Sykes S."/>
            <person name="Thomson T."/>
            <person name="Walk T."/>
            <person name="White J."/>
            <person name="Yandava C."/>
            <person name="Burger G."/>
            <person name="Gray M.W."/>
            <person name="Holland P.W.H."/>
            <person name="King N."/>
            <person name="Lang F.B.F."/>
            <person name="Roger A.J."/>
            <person name="Ruiz-Trillo I."/>
            <person name="Lander E."/>
            <person name="Nusbaum C."/>
        </authorList>
    </citation>
    <scope>NUCLEOTIDE SEQUENCE [LARGE SCALE GENOMIC DNA]</scope>
    <source>
        <strain evidence="7 8">ATCC 50062</strain>
    </source>
</reference>